<dbReference type="Proteomes" id="UP001054945">
    <property type="component" value="Unassembled WGS sequence"/>
</dbReference>
<organism evidence="1 2">
    <name type="scientific">Caerostris extrusa</name>
    <name type="common">Bark spider</name>
    <name type="synonym">Caerostris bankana</name>
    <dbReference type="NCBI Taxonomy" id="172846"/>
    <lineage>
        <taxon>Eukaryota</taxon>
        <taxon>Metazoa</taxon>
        <taxon>Ecdysozoa</taxon>
        <taxon>Arthropoda</taxon>
        <taxon>Chelicerata</taxon>
        <taxon>Arachnida</taxon>
        <taxon>Araneae</taxon>
        <taxon>Araneomorphae</taxon>
        <taxon>Entelegynae</taxon>
        <taxon>Araneoidea</taxon>
        <taxon>Araneidae</taxon>
        <taxon>Caerostris</taxon>
    </lineage>
</organism>
<reference evidence="1 2" key="1">
    <citation type="submission" date="2021-06" db="EMBL/GenBank/DDBJ databases">
        <title>Caerostris extrusa draft genome.</title>
        <authorList>
            <person name="Kono N."/>
            <person name="Arakawa K."/>
        </authorList>
    </citation>
    <scope>NUCLEOTIDE SEQUENCE [LARGE SCALE GENOMIC DNA]</scope>
</reference>
<proteinExistence type="predicted"/>
<protein>
    <submittedName>
        <fullName evidence="1">Uncharacterized protein</fullName>
    </submittedName>
</protein>
<sequence length="124" mass="13169">MEATQCTLESTNPLSGGKIFVDSKGQWTECLQTNAFDPPGIGVANSSGAPEYQVSRVSWWQASCSGACGGGLETTCKPRSRRMGTVSIGIILHVRLISLHAPGVVPVSNVEGRFTSKVRSTPFK</sequence>
<evidence type="ECO:0000313" key="1">
    <source>
        <dbReference type="EMBL" id="GIY42454.1"/>
    </source>
</evidence>
<gene>
    <name evidence="1" type="ORF">CEXT_104181</name>
</gene>
<evidence type="ECO:0000313" key="2">
    <source>
        <dbReference type="Proteomes" id="UP001054945"/>
    </source>
</evidence>
<accession>A0AAV4T8E4</accession>
<dbReference type="AlphaFoldDB" id="A0AAV4T8E4"/>
<keyword evidence="2" id="KW-1185">Reference proteome</keyword>
<name>A0AAV4T8E4_CAEEX</name>
<dbReference type="EMBL" id="BPLR01010851">
    <property type="protein sequence ID" value="GIY42454.1"/>
    <property type="molecule type" value="Genomic_DNA"/>
</dbReference>
<comment type="caution">
    <text evidence="1">The sequence shown here is derived from an EMBL/GenBank/DDBJ whole genome shotgun (WGS) entry which is preliminary data.</text>
</comment>